<sequence>MNRDDLLNLSRLAFLFGILLALASGFINPFVHLDVRIGLSLGMVVLGLLVGQFTIKKEQRVNFLVAIMTLLLSTTAALTAFPGGIDVIPFFAMRVTLINLGLLIAPAAVTIAVKIVFEIITRE</sequence>
<dbReference type="AlphaFoldDB" id="A0A8T4L791"/>
<evidence type="ECO:0000313" key="2">
    <source>
        <dbReference type="EMBL" id="MBS3062761.1"/>
    </source>
</evidence>
<feature type="transmembrane region" description="Helical" evidence="1">
    <location>
        <begin position="97"/>
        <end position="117"/>
    </location>
</feature>
<reference evidence="2" key="1">
    <citation type="submission" date="2021-03" db="EMBL/GenBank/DDBJ databases">
        <authorList>
            <person name="Jaffe A."/>
        </authorList>
    </citation>
    <scope>NUCLEOTIDE SEQUENCE</scope>
    <source>
        <strain evidence="2">RIFCSPLOWO2_01_FULL_58_19</strain>
    </source>
</reference>
<feature type="transmembrane region" description="Helical" evidence="1">
    <location>
        <begin position="62"/>
        <end position="85"/>
    </location>
</feature>
<reference evidence="2" key="2">
    <citation type="submission" date="2021-05" db="EMBL/GenBank/DDBJ databases">
        <title>Protein family content uncovers lineage relationships and bacterial pathway maintenance mechanisms in DPANN archaea.</title>
        <authorList>
            <person name="Castelle C.J."/>
            <person name="Meheust R."/>
            <person name="Jaffe A.L."/>
            <person name="Seitz K."/>
            <person name="Gong X."/>
            <person name="Baker B.J."/>
            <person name="Banfield J.F."/>
        </authorList>
    </citation>
    <scope>NUCLEOTIDE SEQUENCE</scope>
    <source>
        <strain evidence="2">RIFCSPLOWO2_01_FULL_58_19</strain>
    </source>
</reference>
<dbReference type="EMBL" id="JAGVWE010000002">
    <property type="protein sequence ID" value="MBS3062761.1"/>
    <property type="molecule type" value="Genomic_DNA"/>
</dbReference>
<protein>
    <submittedName>
        <fullName evidence="2">Uncharacterized protein</fullName>
    </submittedName>
</protein>
<gene>
    <name evidence="2" type="ORF">J4203_02725</name>
</gene>
<evidence type="ECO:0000313" key="3">
    <source>
        <dbReference type="Proteomes" id="UP000678237"/>
    </source>
</evidence>
<accession>A0A8T4L791</accession>
<organism evidence="2 3">
    <name type="scientific">Candidatus Iainarchaeum sp</name>
    <dbReference type="NCBI Taxonomy" id="3101447"/>
    <lineage>
        <taxon>Archaea</taxon>
        <taxon>Candidatus Iainarchaeota</taxon>
        <taxon>Candidatus Iainarchaeia</taxon>
        <taxon>Candidatus Iainarchaeales</taxon>
        <taxon>Candidatus Iainarchaeaceae</taxon>
        <taxon>Candidatus Iainarchaeum</taxon>
    </lineage>
</organism>
<dbReference type="Proteomes" id="UP000678237">
    <property type="component" value="Unassembled WGS sequence"/>
</dbReference>
<comment type="caution">
    <text evidence="2">The sequence shown here is derived from an EMBL/GenBank/DDBJ whole genome shotgun (WGS) entry which is preliminary data.</text>
</comment>
<keyword evidence="1" id="KW-0812">Transmembrane</keyword>
<feature type="transmembrane region" description="Helical" evidence="1">
    <location>
        <begin position="12"/>
        <end position="31"/>
    </location>
</feature>
<keyword evidence="1" id="KW-1133">Transmembrane helix</keyword>
<name>A0A8T4L791_9ARCH</name>
<keyword evidence="1" id="KW-0472">Membrane</keyword>
<evidence type="ECO:0000256" key="1">
    <source>
        <dbReference type="SAM" id="Phobius"/>
    </source>
</evidence>
<feature type="transmembrane region" description="Helical" evidence="1">
    <location>
        <begin position="37"/>
        <end position="55"/>
    </location>
</feature>
<proteinExistence type="predicted"/>